<evidence type="ECO:0000256" key="1">
    <source>
        <dbReference type="SAM" id="MobiDB-lite"/>
    </source>
</evidence>
<proteinExistence type="predicted"/>
<accession>A0A8K0HRZ7</accession>
<dbReference type="PANTHER" id="PTHR13056:SF0">
    <property type="entry name" value="VACUOLAR FUSION PROTEIN CCZ1 HOMOLOG-RELATED"/>
    <property type="match status" value="1"/>
</dbReference>
<dbReference type="GO" id="GO:0035658">
    <property type="term" value="C:Mon1-Ccz1 complex"/>
    <property type="evidence" value="ECO:0007669"/>
    <property type="project" value="InterPro"/>
</dbReference>
<dbReference type="OrthoDB" id="240546at2759"/>
<name>A0A8K0HRZ7_9ROSA</name>
<organism evidence="2 3">
    <name type="scientific">Rhamnella rubrinervis</name>
    <dbReference type="NCBI Taxonomy" id="2594499"/>
    <lineage>
        <taxon>Eukaryota</taxon>
        <taxon>Viridiplantae</taxon>
        <taxon>Streptophyta</taxon>
        <taxon>Embryophyta</taxon>
        <taxon>Tracheophyta</taxon>
        <taxon>Spermatophyta</taxon>
        <taxon>Magnoliopsida</taxon>
        <taxon>eudicotyledons</taxon>
        <taxon>Gunneridae</taxon>
        <taxon>Pentapetalae</taxon>
        <taxon>rosids</taxon>
        <taxon>fabids</taxon>
        <taxon>Rosales</taxon>
        <taxon>Rhamnaceae</taxon>
        <taxon>rhamnoid group</taxon>
        <taxon>Rhamneae</taxon>
        <taxon>Rhamnella</taxon>
    </lineage>
</organism>
<protein>
    <submittedName>
        <fullName evidence="2">Uncharacterized protein</fullName>
    </submittedName>
</protein>
<sequence>MLYNNSQDILNIAINMFDLHLLMSIHCAALKMLKVEEKLSKGWGGENAYHVGGYCYLLVDGDRNISRASSPGKVATLYKESLLSLNKLREEVDLDKSRGRWDNDGHEKELEISIRAKNNAWVIVRITRGRELYLVLEKANETLLHASDAVEKFSNSDLIDGYSHLASEAITSALVDDIRSFVKDGRHSGKHAPFSFGQSCNKSSLRFDKAPTTHDHSSHCSIPINSNISKDLNAGGVSVTPTPEEEEEEPLE</sequence>
<feature type="region of interest" description="Disordered" evidence="1">
    <location>
        <begin position="231"/>
        <end position="252"/>
    </location>
</feature>
<dbReference type="AlphaFoldDB" id="A0A8K0HRZ7"/>
<comment type="caution">
    <text evidence="2">The sequence shown here is derived from an EMBL/GenBank/DDBJ whole genome shotgun (WGS) entry which is preliminary data.</text>
</comment>
<dbReference type="Proteomes" id="UP000796880">
    <property type="component" value="Unassembled WGS sequence"/>
</dbReference>
<dbReference type="PANTHER" id="PTHR13056">
    <property type="entry name" value="VACUOLAR FUSION PROTEIN CCZ1 HOMOLOG-RELATED"/>
    <property type="match status" value="1"/>
</dbReference>
<reference evidence="2" key="1">
    <citation type="submission" date="2020-03" db="EMBL/GenBank/DDBJ databases">
        <title>A high-quality chromosome-level genome assembly of a woody plant with both climbing and erect habits, Rhamnella rubrinervis.</title>
        <authorList>
            <person name="Lu Z."/>
            <person name="Yang Y."/>
            <person name="Zhu X."/>
            <person name="Sun Y."/>
        </authorList>
    </citation>
    <scope>NUCLEOTIDE SEQUENCE</scope>
    <source>
        <strain evidence="2">BYM</strain>
        <tissue evidence="2">Leaf</tissue>
    </source>
</reference>
<dbReference type="InterPro" id="IPR013176">
    <property type="entry name" value="Ccz1"/>
</dbReference>
<dbReference type="EMBL" id="VOIH02000001">
    <property type="protein sequence ID" value="KAF3457314.1"/>
    <property type="molecule type" value="Genomic_DNA"/>
</dbReference>
<keyword evidence="3" id="KW-1185">Reference proteome</keyword>
<evidence type="ECO:0000313" key="3">
    <source>
        <dbReference type="Proteomes" id="UP000796880"/>
    </source>
</evidence>
<gene>
    <name evidence="2" type="ORF">FNV43_RR01971</name>
</gene>
<evidence type="ECO:0000313" key="2">
    <source>
        <dbReference type="EMBL" id="KAF3457314.1"/>
    </source>
</evidence>
<dbReference type="GO" id="GO:0016192">
    <property type="term" value="P:vesicle-mediated transport"/>
    <property type="evidence" value="ECO:0007669"/>
    <property type="project" value="InterPro"/>
</dbReference>
<feature type="compositionally biased region" description="Acidic residues" evidence="1">
    <location>
        <begin position="243"/>
        <end position="252"/>
    </location>
</feature>